<dbReference type="RefSeq" id="WP_190350299.1">
    <property type="nucleotide sequence ID" value="NZ_JACJPY010000015.1"/>
</dbReference>
<dbReference type="EMBL" id="JACJPY010000015">
    <property type="protein sequence ID" value="MBD2149934.1"/>
    <property type="molecule type" value="Genomic_DNA"/>
</dbReference>
<reference evidence="1" key="2">
    <citation type="submission" date="2020-08" db="EMBL/GenBank/DDBJ databases">
        <authorList>
            <person name="Chen M."/>
            <person name="Teng W."/>
            <person name="Zhao L."/>
            <person name="Hu C."/>
            <person name="Zhou Y."/>
            <person name="Han B."/>
            <person name="Song L."/>
            <person name="Shu W."/>
        </authorList>
    </citation>
    <scope>NUCLEOTIDE SEQUENCE</scope>
    <source>
        <strain evidence="1">FACHB-1277</strain>
    </source>
</reference>
<sequence length="143" mass="16496">MPNDIVKYEPDDAGNIVTHALQQIAENSEIVLSIKAVSNWVTGFTCYLSNEAGLYRSQEVDFRETFKDFNQYIRLFNAGSDFRARSTVNFCRRVLHMEDSKAKRNFIIQIFSSFRCDMGNSIERFSEIEGQLVDGFLENPFGR</sequence>
<dbReference type="Proteomes" id="UP000631421">
    <property type="component" value="Unassembled WGS sequence"/>
</dbReference>
<gene>
    <name evidence="1" type="ORF">H6F44_07340</name>
</gene>
<comment type="caution">
    <text evidence="1">The sequence shown here is derived from an EMBL/GenBank/DDBJ whole genome shotgun (WGS) entry which is preliminary data.</text>
</comment>
<evidence type="ECO:0000313" key="2">
    <source>
        <dbReference type="Proteomes" id="UP000631421"/>
    </source>
</evidence>
<keyword evidence="2" id="KW-1185">Reference proteome</keyword>
<organism evidence="1 2">
    <name type="scientific">Pseudanabaena cinerea FACHB-1277</name>
    <dbReference type="NCBI Taxonomy" id="2949581"/>
    <lineage>
        <taxon>Bacteria</taxon>
        <taxon>Bacillati</taxon>
        <taxon>Cyanobacteriota</taxon>
        <taxon>Cyanophyceae</taxon>
        <taxon>Pseudanabaenales</taxon>
        <taxon>Pseudanabaenaceae</taxon>
        <taxon>Pseudanabaena</taxon>
        <taxon>Pseudanabaena cinerea</taxon>
    </lineage>
</organism>
<protein>
    <submittedName>
        <fullName evidence="1">Uncharacterized protein</fullName>
    </submittedName>
</protein>
<proteinExistence type="predicted"/>
<name>A0A926URJ3_9CYAN</name>
<dbReference type="AlphaFoldDB" id="A0A926URJ3"/>
<reference evidence="1" key="1">
    <citation type="journal article" date="2015" name="ISME J.">
        <title>Draft Genome Sequence of Streptomyces incarnatus NRRL8089, which Produces the Nucleoside Antibiotic Sinefungin.</title>
        <authorList>
            <person name="Oshima K."/>
            <person name="Hattori M."/>
            <person name="Shimizu H."/>
            <person name="Fukuda K."/>
            <person name="Nemoto M."/>
            <person name="Inagaki K."/>
            <person name="Tamura T."/>
        </authorList>
    </citation>
    <scope>NUCLEOTIDE SEQUENCE</scope>
    <source>
        <strain evidence="1">FACHB-1277</strain>
    </source>
</reference>
<evidence type="ECO:0000313" key="1">
    <source>
        <dbReference type="EMBL" id="MBD2149934.1"/>
    </source>
</evidence>
<accession>A0A926URJ3</accession>